<evidence type="ECO:0000313" key="2">
    <source>
        <dbReference type="Proteomes" id="UP001501746"/>
    </source>
</evidence>
<name>A0ABP4YVQ3_9MICO</name>
<protein>
    <submittedName>
        <fullName evidence="1">Uncharacterized protein</fullName>
    </submittedName>
</protein>
<dbReference type="RefSeq" id="WP_157428338.1">
    <property type="nucleotide sequence ID" value="NZ_BAAANK010000003.1"/>
</dbReference>
<evidence type="ECO:0000313" key="1">
    <source>
        <dbReference type="EMBL" id="GAA1829825.1"/>
    </source>
</evidence>
<organism evidence="1 2">
    <name type="scientific">Agromyces salentinus</name>
    <dbReference type="NCBI Taxonomy" id="269421"/>
    <lineage>
        <taxon>Bacteria</taxon>
        <taxon>Bacillati</taxon>
        <taxon>Actinomycetota</taxon>
        <taxon>Actinomycetes</taxon>
        <taxon>Micrococcales</taxon>
        <taxon>Microbacteriaceae</taxon>
        <taxon>Agromyces</taxon>
    </lineage>
</organism>
<dbReference type="Proteomes" id="UP001501746">
    <property type="component" value="Unassembled WGS sequence"/>
</dbReference>
<dbReference type="EMBL" id="BAAANK010000003">
    <property type="protein sequence ID" value="GAA1829825.1"/>
    <property type="molecule type" value="Genomic_DNA"/>
</dbReference>
<sequence>MNTTHCEFSAEDFTATAVTSSAGRIVHVTGFGLCPTSGWELSLVAANPGVVPHPESLWLELREAAPRRGMPRVLVDTRVEAIIEDTQAREIVIRFGWREPFRVAVVEQVRHGERADAATRRAAASVSVS</sequence>
<proteinExistence type="predicted"/>
<keyword evidence="2" id="KW-1185">Reference proteome</keyword>
<accession>A0ABP4YVQ3</accession>
<gene>
    <name evidence="1" type="ORF">GCM10009750_11870</name>
</gene>
<comment type="caution">
    <text evidence="1">The sequence shown here is derived from an EMBL/GenBank/DDBJ whole genome shotgun (WGS) entry which is preliminary data.</text>
</comment>
<reference evidence="2" key="1">
    <citation type="journal article" date="2019" name="Int. J. Syst. Evol. Microbiol.">
        <title>The Global Catalogue of Microorganisms (GCM) 10K type strain sequencing project: providing services to taxonomists for standard genome sequencing and annotation.</title>
        <authorList>
            <consortium name="The Broad Institute Genomics Platform"/>
            <consortium name="The Broad Institute Genome Sequencing Center for Infectious Disease"/>
            <person name="Wu L."/>
            <person name="Ma J."/>
        </authorList>
    </citation>
    <scope>NUCLEOTIDE SEQUENCE [LARGE SCALE GENOMIC DNA]</scope>
    <source>
        <strain evidence="2">JCM 14323</strain>
    </source>
</reference>